<name>A0ABQ0KU94_MYCCL</name>
<feature type="compositionally biased region" description="Pro residues" evidence="6">
    <location>
        <begin position="91"/>
        <end position="114"/>
    </location>
</feature>
<keyword evidence="10" id="KW-1185">Reference proteome</keyword>
<feature type="compositionally biased region" description="Basic and acidic residues" evidence="6">
    <location>
        <begin position="2365"/>
        <end position="2374"/>
    </location>
</feature>
<organism evidence="9 10">
    <name type="scientific">Mycena chlorophos</name>
    <name type="common">Agaric fungus</name>
    <name type="synonym">Agaricus chlorophos</name>
    <dbReference type="NCBI Taxonomy" id="658473"/>
    <lineage>
        <taxon>Eukaryota</taxon>
        <taxon>Fungi</taxon>
        <taxon>Dikarya</taxon>
        <taxon>Basidiomycota</taxon>
        <taxon>Agaricomycotina</taxon>
        <taxon>Agaricomycetes</taxon>
        <taxon>Agaricomycetidae</taxon>
        <taxon>Agaricales</taxon>
        <taxon>Marasmiineae</taxon>
        <taxon>Mycenaceae</taxon>
        <taxon>Mycena</taxon>
    </lineage>
</organism>
<feature type="region of interest" description="Disordered" evidence="6">
    <location>
        <begin position="1803"/>
        <end position="1935"/>
    </location>
</feature>
<evidence type="ECO:0000313" key="10">
    <source>
        <dbReference type="Proteomes" id="UP000815677"/>
    </source>
</evidence>
<dbReference type="Proteomes" id="UP000815677">
    <property type="component" value="Unassembled WGS sequence"/>
</dbReference>
<evidence type="ECO:0000256" key="1">
    <source>
        <dbReference type="ARBA" id="ARBA00005446"/>
    </source>
</evidence>
<sequence length="2457" mass="275091">MSPTATSLPSCPECNTHYEGSFDVHFESVHVEHQPVRFPDGQETTLHRDETRRVFCCPRCNREEAWSKAIQIHAARCHTQLVIDQDVPMRSPSPPPPANGPEPPPLDLPTPAEPAPFHRPVLHPDEHTVTTHARFPLATYSIAVNTYHHLLICLACDTALAPKTAFRHITEKHACIRKPPPEMVAELESQYHLRDPREIALPTDHPPAAYGLRLSSHPYQECEACHHAYSDTDGASKHACDGGRPRPGAFGWAQQLGTSKNNSWFLVTIPEPVAEPKVDLSRLVASLHLGLPSASTEGTAPTVAETRKSLFMAAEGWDRLIVKVTPAEARELSRLSTRTDKFHELGRFVIGYIDLLQPQLRQYMAHGEQRELADFGIKSDSLNRFHTIQPPSCIRYGRTVWAFVHSVMRQLFDPDYHPAYKYPLTAEQIVALTSLRDAYHATTIPAGESEDYSDAQQEKDNDEDNERPPDDDDPIDAALVDPDVPTLTALQQAVQDVLLAFFTHMPTGRTTNKFYSALLCFLVFSSIRKDGALKLANSITQTIAHLVFAGRGALMLEIERVLGEEPHRLFHDVHAKYKKYHTNGYPAPLVRLFQLFSLLKVIGRHEIVPALGHWMGLDKRVLDWNGTMISVDHLRRPYDSVMDDIEDIVRRKIFRGKPIPAHLSIDSFRGKNLTDPTSNISLGFCCFDVAANGFATLGNSFLEWLLAQPDLAAEFLLPSSGKLEFRADAVARLMFAFDELTEKLALALYVGAPCLFRGTELAEMSLRNTLTGHLRNFQILLNNPAILSRIDKTSHHRLDTREIPAMPTALLGRYLLLAFGVFRPVQVFFARKFLPEEKAGVVPWQRFHTSMWPLVKGNLDSERISKALGRLTEATLKVKLRIVPWRKLCAFVLKSHARLPDTPSVSSLVDAMSSHSEHTARQFYDQDLGAPSGSDYESVHNMALLCREWQRVAHIDRGEPLALETHPSETHPSETEAPIPGGSTTLPQMTVTDFTPLRNDIRSQMSTFRNEMVNVVTNTIREESAVSQAIYWPPPPPVFPHHELLEPANVEVHPYRRVQLQTILDNDEADFTSVAQAVFFEKLLTSVTNLLAILTCGAGKTTLPLSALKKLFPGKQLLWICPVSGLQPDLLKKADELDLKISRWRADGKFNPNADIVWAPIEETDKAEYIAFLHQQANADKIAWIVIDEIHKFLTDVVFRPSFTNLIETARTRARILGLSGTVPPDQLRVLCSLSGLAVWDVIRMSVGRSNLAFHVHPEDDEDTAEAKLIEKVREVKDTLAADERIMVFCRTRNQAARVAEVFDTEPYLSIEPDEDHPAGSPQYEQLLDGRHHIIKSWRGEGGNPVIVSSSILANGVDERKVTHVFMLELPHNMYDYEQMANRASRDNRRGEIHLYTSTKSDTPLPSDQPPEIDLGIDQLRRLATDHKTCRRAVTSSWFDGVHTTCMTTPKTAPGRVQFCDACTRAATEADPPTKPVAVPDLGTRTVIARRDPMDRKMKSFATKEVVRQAQRTTLQPVTAAPVPANYRPIRTAPPISSHQPPPIKPAVNPPTESRGAAPIPSGYGGANPNARFLLPTAQPLNPGLSLHRSVIAAPLPLYYQPQSAAQLLVSQGNRVSDQFRALGTIWATRRLHVSRVWKNAMDVLRPSCSQCHIRGAPVTDDHALDECPYRIGSFTKNIPIDAAAGYCWTCTAPERDNGWHGDNPTGGCANRRVVLPALYAFIHHPPPGRTIQSASFIPSNVFPRTSAFNENTFFDWAVKPYADHGPMLNIHRLFLWEMARLEALLFDAIELAPPTAEEAAHIKDLDTMQDRRRKTSNGHYVYKEPVDDIPSPRRRRTGTHQQPPRSPLQPHNPASQKTSSQHQQQQQEDDQRNPNPDNEETPQHNNEEMQDGEENRVPQNEDDDDDDEEQPAPAKRKPKKKRTEEELDTMADNRIRNLIPDRTLPTAQSASSILQNIKTPFGITTTAGQNRLIRELMGGMEQSADWSAAVADAGLGPKFRRTAEEAMKEAKAAVPVVADAGTMLAKEQRLMKLLDTARTQTYIESRVALCELLSFSREWDELNNSARGAYNRDLYISLHSADFDAARAKQQDLHAMLRKTKKVTGRFHAVYSTWLKNEREPITRARNQVYNLWKLFGAAVLVHPVVRIENLGRATEKLTRLTARFGPILKAHPAIQAAIETRDSDNIVFLKAIIRELATAEEKEAVLYHIETFLVAPHTNLREQTRDGMRQGHPGHYLKQVSSHVIPHFSLSTTMSALLKTIALMRQLEERLQEHLHTSPPTEDEVQQLFALDQLQQRRRKGPNGYRHRDEEEDDGEDLQHKRPRLSNDQHDAQPRQKSVNSQQSQDGKQSQNGGGENGGENGGGERSEERGGEQGGEEQGGGERSEERGGEQGGEEQGGEEQGGDAQPAAKKTLTAKERNAILNAEADERAATLIPNPIKKPHTTKFLLNTLLET</sequence>
<evidence type="ECO:0000256" key="6">
    <source>
        <dbReference type="SAM" id="MobiDB-lite"/>
    </source>
</evidence>
<feature type="compositionally biased region" description="Acidic residues" evidence="6">
    <location>
        <begin position="2395"/>
        <end position="2405"/>
    </location>
</feature>
<dbReference type="Pfam" id="PF00270">
    <property type="entry name" value="DEAD"/>
    <property type="match status" value="1"/>
</dbReference>
<evidence type="ECO:0000259" key="8">
    <source>
        <dbReference type="PROSITE" id="PS51194"/>
    </source>
</evidence>
<dbReference type="SUPFAM" id="SSF52540">
    <property type="entry name" value="P-loop containing nucleoside triphosphate hydrolases"/>
    <property type="match status" value="1"/>
</dbReference>
<evidence type="ECO:0000313" key="9">
    <source>
        <dbReference type="EMBL" id="GAT42288.1"/>
    </source>
</evidence>
<dbReference type="EC" id="5.6.2.4" evidence="5"/>
<dbReference type="InterPro" id="IPR027417">
    <property type="entry name" value="P-loop_NTPase"/>
</dbReference>
<dbReference type="PANTHER" id="PTHR13710:SF154">
    <property type="entry name" value="RECQ HELICASE, PUTATIVE (AFU_ORTHOLOGUE AFUA_6G14720)-RELATED"/>
    <property type="match status" value="1"/>
</dbReference>
<reference evidence="9" key="1">
    <citation type="submission" date="2014-09" db="EMBL/GenBank/DDBJ databases">
        <title>Genome sequence of the luminous mushroom Mycena chlorophos for searching fungal bioluminescence genes.</title>
        <authorList>
            <person name="Tanaka Y."/>
            <person name="Kasuga D."/>
            <person name="Oba Y."/>
            <person name="Hase S."/>
            <person name="Sato K."/>
            <person name="Oba Y."/>
            <person name="Sakakibara Y."/>
        </authorList>
    </citation>
    <scope>NUCLEOTIDE SEQUENCE</scope>
</reference>
<accession>A0ABQ0KU94</accession>
<feature type="domain" description="Helicase ATP-binding" evidence="7">
    <location>
        <begin position="1081"/>
        <end position="1241"/>
    </location>
</feature>
<feature type="compositionally biased region" description="Acidic residues" evidence="6">
    <location>
        <begin position="1901"/>
        <end position="1911"/>
    </location>
</feature>
<evidence type="ECO:0000256" key="4">
    <source>
        <dbReference type="ARBA" id="ARBA00034617"/>
    </source>
</evidence>
<feature type="region of interest" description="Disordered" evidence="6">
    <location>
        <begin position="2294"/>
        <end position="2420"/>
    </location>
</feature>
<evidence type="ECO:0000256" key="2">
    <source>
        <dbReference type="ARBA" id="ARBA00022741"/>
    </source>
</evidence>
<feature type="region of interest" description="Disordered" evidence="6">
    <location>
        <begin position="86"/>
        <end position="123"/>
    </location>
</feature>
<feature type="compositionally biased region" description="Polar residues" evidence="6">
    <location>
        <begin position="2337"/>
        <end position="2350"/>
    </location>
</feature>
<proteinExistence type="inferred from homology"/>
<dbReference type="InterPro" id="IPR011545">
    <property type="entry name" value="DEAD/DEAH_box_helicase_dom"/>
</dbReference>
<dbReference type="InterPro" id="IPR001650">
    <property type="entry name" value="Helicase_C-like"/>
</dbReference>
<evidence type="ECO:0000256" key="5">
    <source>
        <dbReference type="ARBA" id="ARBA00034808"/>
    </source>
</evidence>
<dbReference type="PROSITE" id="PS51192">
    <property type="entry name" value="HELICASE_ATP_BIND_1"/>
    <property type="match status" value="1"/>
</dbReference>
<dbReference type="EMBL" id="DF837689">
    <property type="protein sequence ID" value="GAT42288.1"/>
    <property type="molecule type" value="Genomic_DNA"/>
</dbReference>
<comment type="similarity">
    <text evidence="1">Belongs to the helicase family. RecQ subfamily.</text>
</comment>
<feature type="compositionally biased region" description="Gly residues" evidence="6">
    <location>
        <begin position="2354"/>
        <end position="2364"/>
    </location>
</feature>
<comment type="catalytic activity">
    <reaction evidence="4">
        <text>Couples ATP hydrolysis with the unwinding of duplex DNA by translocating in the 3'-5' direction.</text>
        <dbReference type="EC" id="5.6.2.4"/>
    </reaction>
</comment>
<feature type="region of interest" description="Disordered" evidence="6">
    <location>
        <begin position="963"/>
        <end position="990"/>
    </location>
</feature>
<dbReference type="Pfam" id="PF00271">
    <property type="entry name" value="Helicase_C"/>
    <property type="match status" value="1"/>
</dbReference>
<dbReference type="SMART" id="SM00487">
    <property type="entry name" value="DEXDc"/>
    <property type="match status" value="1"/>
</dbReference>
<dbReference type="InterPro" id="IPR014001">
    <property type="entry name" value="Helicase_ATP-bd"/>
</dbReference>
<dbReference type="Gene3D" id="3.40.50.300">
    <property type="entry name" value="P-loop containing nucleotide triphosphate hydrolases"/>
    <property type="match status" value="2"/>
</dbReference>
<feature type="compositionally biased region" description="Acidic residues" evidence="6">
    <location>
        <begin position="460"/>
        <end position="475"/>
    </location>
</feature>
<evidence type="ECO:0000259" key="7">
    <source>
        <dbReference type="PROSITE" id="PS51192"/>
    </source>
</evidence>
<protein>
    <recommendedName>
        <fullName evidence="5">DNA 3'-5' helicase</fullName>
        <ecNumber evidence="5">5.6.2.4</ecNumber>
    </recommendedName>
</protein>
<keyword evidence="2" id="KW-0547">Nucleotide-binding</keyword>
<dbReference type="PANTHER" id="PTHR13710">
    <property type="entry name" value="DNA HELICASE RECQ FAMILY MEMBER"/>
    <property type="match status" value="1"/>
</dbReference>
<feature type="region of interest" description="Disordered" evidence="6">
    <location>
        <begin position="446"/>
        <end position="478"/>
    </location>
</feature>
<keyword evidence="3" id="KW-0067">ATP-binding</keyword>
<evidence type="ECO:0000256" key="3">
    <source>
        <dbReference type="ARBA" id="ARBA00022840"/>
    </source>
</evidence>
<feature type="compositionally biased region" description="Basic and acidic residues" evidence="6">
    <location>
        <begin position="2319"/>
        <end position="2336"/>
    </location>
</feature>
<feature type="compositionally biased region" description="Basic and acidic residues" evidence="6">
    <location>
        <begin position="2383"/>
        <end position="2392"/>
    </location>
</feature>
<feature type="domain" description="Helicase C-terminal" evidence="8">
    <location>
        <begin position="1268"/>
        <end position="1428"/>
    </location>
</feature>
<dbReference type="PROSITE" id="PS51194">
    <property type="entry name" value="HELICASE_CTER"/>
    <property type="match status" value="1"/>
</dbReference>
<gene>
    <name evidence="9" type="ORF">MCHLO_00007</name>
</gene>